<protein>
    <submittedName>
        <fullName evidence="3">Site-specific DNA recombinase</fullName>
    </submittedName>
</protein>
<evidence type="ECO:0000313" key="3">
    <source>
        <dbReference type="EMBL" id="SIS40110.1"/>
    </source>
</evidence>
<dbReference type="PANTHER" id="PTHR30461:SF26">
    <property type="entry name" value="RESOLVASE HOMOLOG YNEB"/>
    <property type="match status" value="1"/>
</dbReference>
<reference evidence="4" key="1">
    <citation type="submission" date="2017-01" db="EMBL/GenBank/DDBJ databases">
        <authorList>
            <person name="Varghese N."/>
            <person name="Submissions S."/>
        </authorList>
    </citation>
    <scope>NUCLEOTIDE SEQUENCE [LARGE SCALE GENOMIC DNA]</scope>
    <source>
        <strain evidence="4">DSM 45196</strain>
    </source>
</reference>
<dbReference type="InterPro" id="IPR006119">
    <property type="entry name" value="Resolv_N"/>
</dbReference>
<keyword evidence="4" id="KW-1185">Reference proteome</keyword>
<feature type="domain" description="Resolvase/invertase-type recombinase catalytic" evidence="2">
    <location>
        <begin position="2"/>
        <end position="147"/>
    </location>
</feature>
<evidence type="ECO:0000259" key="2">
    <source>
        <dbReference type="PROSITE" id="PS51736"/>
    </source>
</evidence>
<dbReference type="AlphaFoldDB" id="A0A1N7IST8"/>
<dbReference type="GO" id="GO:0003677">
    <property type="term" value="F:DNA binding"/>
    <property type="evidence" value="ECO:0007669"/>
    <property type="project" value="InterPro"/>
</dbReference>
<dbReference type="InterPro" id="IPR050639">
    <property type="entry name" value="SSR_resolvase"/>
</dbReference>
<dbReference type="GO" id="GO:0000150">
    <property type="term" value="F:DNA strand exchange activity"/>
    <property type="evidence" value="ECO:0007669"/>
    <property type="project" value="InterPro"/>
</dbReference>
<name>A0A1N7IST8_9BACL</name>
<dbReference type="OrthoDB" id="2731197at2"/>
<organism evidence="3 4">
    <name type="scientific">Kroppenstedtia eburnea</name>
    <dbReference type="NCBI Taxonomy" id="714067"/>
    <lineage>
        <taxon>Bacteria</taxon>
        <taxon>Bacillati</taxon>
        <taxon>Bacillota</taxon>
        <taxon>Bacilli</taxon>
        <taxon>Bacillales</taxon>
        <taxon>Thermoactinomycetaceae</taxon>
        <taxon>Kroppenstedtia</taxon>
    </lineage>
</organism>
<dbReference type="RefSeq" id="WP_076522989.1">
    <property type="nucleotide sequence ID" value="NZ_CP048103.1"/>
</dbReference>
<dbReference type="PANTHER" id="PTHR30461">
    <property type="entry name" value="DNA-INVERTASE FROM LAMBDOID PROPHAGE"/>
    <property type="match status" value="1"/>
</dbReference>
<evidence type="ECO:0000256" key="1">
    <source>
        <dbReference type="ARBA" id="ARBA00009913"/>
    </source>
</evidence>
<dbReference type="SMART" id="SM00857">
    <property type="entry name" value="Resolvase"/>
    <property type="match status" value="1"/>
</dbReference>
<dbReference type="EMBL" id="FTOD01000001">
    <property type="protein sequence ID" value="SIS40110.1"/>
    <property type="molecule type" value="Genomic_DNA"/>
</dbReference>
<sequence length="226" mass="25949">MKGILYARVSTRRMEQESSLDRQVEALTAWARRLGVEVVETITEQHSGFDLDRDGLYRLLDAIREKRVEAVLVQDDSRLGRGDAKLAIIHQLTRADCKIYSLQSGGELELEAGESTVLDIMARVEELQRRWMRQKISWGMRRAVREGYNPAKNLKNRGQGGRSRKDVPVEQIVALKEKKLTFEEVAATLQGFGYDVSRATVHRRYREWQEARASERKPGKEGYIST</sequence>
<dbReference type="PROSITE" id="PS51736">
    <property type="entry name" value="RECOMBINASES_3"/>
    <property type="match status" value="1"/>
</dbReference>
<dbReference type="Proteomes" id="UP000186795">
    <property type="component" value="Unassembled WGS sequence"/>
</dbReference>
<proteinExistence type="inferred from homology"/>
<evidence type="ECO:0000313" key="4">
    <source>
        <dbReference type="Proteomes" id="UP000186795"/>
    </source>
</evidence>
<dbReference type="CDD" id="cd00338">
    <property type="entry name" value="Ser_Recombinase"/>
    <property type="match status" value="1"/>
</dbReference>
<comment type="similarity">
    <text evidence="1">Belongs to the site-specific recombinase resolvase family.</text>
</comment>
<dbReference type="Gene3D" id="3.40.50.1390">
    <property type="entry name" value="Resolvase, N-terminal catalytic domain"/>
    <property type="match status" value="1"/>
</dbReference>
<accession>A0A1N7IST8</accession>
<dbReference type="Pfam" id="PF00239">
    <property type="entry name" value="Resolvase"/>
    <property type="match status" value="1"/>
</dbReference>
<dbReference type="SUPFAM" id="SSF53041">
    <property type="entry name" value="Resolvase-like"/>
    <property type="match status" value="1"/>
</dbReference>
<dbReference type="InterPro" id="IPR036162">
    <property type="entry name" value="Resolvase-like_N_sf"/>
</dbReference>
<gene>
    <name evidence="3" type="ORF">SAMN05421790_101321</name>
</gene>